<evidence type="ECO:0000313" key="3">
    <source>
        <dbReference type="Proteomes" id="UP000004995"/>
    </source>
</evidence>
<keyword evidence="1" id="KW-1133">Transmembrane helix</keyword>
<protein>
    <submittedName>
        <fullName evidence="2">Uncharacterized protein</fullName>
    </submittedName>
</protein>
<evidence type="ECO:0000313" key="2">
    <source>
        <dbReference type="EnsemblPlants" id="KQL01125"/>
    </source>
</evidence>
<accession>K3YKC1</accession>
<sequence>MAVSRLPSQHQQPIQGYHDAYREYAATADATTMAPRASSTGLLVLCFASLLLLVPSFADESSAAHDAGRSMTSGGVMDDHSHPIYSPPDYGAVNKIMARGVLVIFCCFFSFLF</sequence>
<reference evidence="3" key="1">
    <citation type="journal article" date="2012" name="Nat. Biotechnol.">
        <title>Reference genome sequence of the model plant Setaria.</title>
        <authorList>
            <person name="Bennetzen J.L."/>
            <person name="Schmutz J."/>
            <person name="Wang H."/>
            <person name="Percifield R."/>
            <person name="Hawkins J."/>
            <person name="Pontaroli A.C."/>
            <person name="Estep M."/>
            <person name="Feng L."/>
            <person name="Vaughn J.N."/>
            <person name="Grimwood J."/>
            <person name="Jenkins J."/>
            <person name="Barry K."/>
            <person name="Lindquist E."/>
            <person name="Hellsten U."/>
            <person name="Deshpande S."/>
            <person name="Wang X."/>
            <person name="Wu X."/>
            <person name="Mitros T."/>
            <person name="Triplett J."/>
            <person name="Yang X."/>
            <person name="Ye C.Y."/>
            <person name="Mauro-Herrera M."/>
            <person name="Wang L."/>
            <person name="Li P."/>
            <person name="Sharma M."/>
            <person name="Sharma R."/>
            <person name="Ronald P.C."/>
            <person name="Panaud O."/>
            <person name="Kellogg E.A."/>
            <person name="Brutnell T.P."/>
            <person name="Doust A.N."/>
            <person name="Tuskan G.A."/>
            <person name="Rokhsar D."/>
            <person name="Devos K.M."/>
        </authorList>
    </citation>
    <scope>NUCLEOTIDE SEQUENCE [LARGE SCALE GENOMIC DNA]</scope>
    <source>
        <strain evidence="3">cv. Yugu1</strain>
    </source>
</reference>
<keyword evidence="1" id="KW-0812">Transmembrane</keyword>
<dbReference type="HOGENOM" id="CLU_2137848_0_0_1"/>
<dbReference type="Gramene" id="KQL01125">
    <property type="protein sequence ID" value="KQL01125"/>
    <property type="gene ID" value="SETIT_014690mg"/>
</dbReference>
<dbReference type="Proteomes" id="UP000004995">
    <property type="component" value="Unassembled WGS sequence"/>
</dbReference>
<reference evidence="2" key="2">
    <citation type="submission" date="2018-08" db="UniProtKB">
        <authorList>
            <consortium name="EnsemblPlants"/>
        </authorList>
    </citation>
    <scope>IDENTIFICATION</scope>
    <source>
        <strain evidence="2">Yugu1</strain>
    </source>
</reference>
<dbReference type="AlphaFoldDB" id="K3YKC1"/>
<name>K3YKC1_SETIT</name>
<keyword evidence="3" id="KW-1185">Reference proteome</keyword>
<evidence type="ECO:0000256" key="1">
    <source>
        <dbReference type="SAM" id="Phobius"/>
    </source>
</evidence>
<dbReference type="InParanoid" id="K3YKC1"/>
<organism evidence="2 3">
    <name type="scientific">Setaria italica</name>
    <name type="common">Foxtail millet</name>
    <name type="synonym">Panicum italicum</name>
    <dbReference type="NCBI Taxonomy" id="4555"/>
    <lineage>
        <taxon>Eukaryota</taxon>
        <taxon>Viridiplantae</taxon>
        <taxon>Streptophyta</taxon>
        <taxon>Embryophyta</taxon>
        <taxon>Tracheophyta</taxon>
        <taxon>Spermatophyta</taxon>
        <taxon>Magnoliopsida</taxon>
        <taxon>Liliopsida</taxon>
        <taxon>Poales</taxon>
        <taxon>Poaceae</taxon>
        <taxon>PACMAD clade</taxon>
        <taxon>Panicoideae</taxon>
        <taxon>Panicodae</taxon>
        <taxon>Paniceae</taxon>
        <taxon>Cenchrinae</taxon>
        <taxon>Setaria</taxon>
    </lineage>
</organism>
<dbReference type="OMA" id="DPPTYGL"/>
<feature type="transmembrane region" description="Helical" evidence="1">
    <location>
        <begin position="96"/>
        <end position="112"/>
    </location>
</feature>
<dbReference type="EMBL" id="AGNK02003623">
    <property type="status" value="NOT_ANNOTATED_CDS"/>
    <property type="molecule type" value="Genomic_DNA"/>
</dbReference>
<feature type="transmembrane region" description="Helical" evidence="1">
    <location>
        <begin position="40"/>
        <end position="58"/>
    </location>
</feature>
<keyword evidence="1" id="KW-0472">Membrane</keyword>
<dbReference type="EnsemblPlants" id="KQL01125">
    <property type="protein sequence ID" value="KQL01125"/>
    <property type="gene ID" value="SETIT_014690mg"/>
</dbReference>
<proteinExistence type="predicted"/>